<gene>
    <name evidence="1" type="ORF">T12_8089</name>
</gene>
<comment type="caution">
    <text evidence="1">The sequence shown here is derived from an EMBL/GenBank/DDBJ whole genome shotgun (WGS) entry which is preliminary data.</text>
</comment>
<dbReference type="AlphaFoldDB" id="A0A0V0XXM2"/>
<dbReference type="Proteomes" id="UP000054783">
    <property type="component" value="Unassembled WGS sequence"/>
</dbReference>
<sequence length="63" mass="6748">MRVNSAGNTVLDLSVELWKGIIFIDTGLLHIPHGSLLHDIPHQKPLDSFILGAAFSTVGAANK</sequence>
<reference evidence="1 2" key="1">
    <citation type="submission" date="2015-01" db="EMBL/GenBank/DDBJ databases">
        <title>Evolution of Trichinella species and genotypes.</title>
        <authorList>
            <person name="Korhonen P.K."/>
            <person name="Edoardo P."/>
            <person name="Giuseppe L.R."/>
            <person name="Gasser R.B."/>
        </authorList>
    </citation>
    <scope>NUCLEOTIDE SEQUENCE [LARGE SCALE GENOMIC DNA]</scope>
    <source>
        <strain evidence="1">ISS2496</strain>
    </source>
</reference>
<accession>A0A0V0XXM2</accession>
<evidence type="ECO:0000313" key="1">
    <source>
        <dbReference type="EMBL" id="KRX92727.1"/>
    </source>
</evidence>
<keyword evidence="2" id="KW-1185">Reference proteome</keyword>
<evidence type="ECO:0000313" key="2">
    <source>
        <dbReference type="Proteomes" id="UP000054783"/>
    </source>
</evidence>
<protein>
    <submittedName>
        <fullName evidence="1">Uncharacterized protein</fullName>
    </submittedName>
</protein>
<name>A0A0V0XXM2_9BILA</name>
<organism evidence="1 2">
    <name type="scientific">Trichinella patagoniensis</name>
    <dbReference type="NCBI Taxonomy" id="990121"/>
    <lineage>
        <taxon>Eukaryota</taxon>
        <taxon>Metazoa</taxon>
        <taxon>Ecdysozoa</taxon>
        <taxon>Nematoda</taxon>
        <taxon>Enoplea</taxon>
        <taxon>Dorylaimia</taxon>
        <taxon>Trichinellida</taxon>
        <taxon>Trichinellidae</taxon>
        <taxon>Trichinella</taxon>
    </lineage>
</organism>
<feature type="non-terminal residue" evidence="1">
    <location>
        <position position="63"/>
    </location>
</feature>
<proteinExistence type="predicted"/>
<dbReference type="EMBL" id="JYDQ01004562">
    <property type="protein sequence ID" value="KRX92727.1"/>
    <property type="molecule type" value="Genomic_DNA"/>
</dbReference>